<name>A0A1M6LKA3_9FIRM</name>
<dbReference type="RefSeq" id="WP_159428936.1">
    <property type="nucleotide sequence ID" value="NZ_FRAE01000011.1"/>
</dbReference>
<dbReference type="STRING" id="1123349.SAMN02744037_00665"/>
<protein>
    <submittedName>
        <fullName evidence="1">Uncharacterized protein</fullName>
    </submittedName>
</protein>
<keyword evidence="2" id="KW-1185">Reference proteome</keyword>
<dbReference type="EMBL" id="FRAE01000011">
    <property type="protein sequence ID" value="SHJ71585.1"/>
    <property type="molecule type" value="Genomic_DNA"/>
</dbReference>
<dbReference type="Proteomes" id="UP000242497">
    <property type="component" value="Unassembled WGS sequence"/>
</dbReference>
<organism evidence="1 2">
    <name type="scientific">Tepidibacter formicigenes DSM 15518</name>
    <dbReference type="NCBI Taxonomy" id="1123349"/>
    <lineage>
        <taxon>Bacteria</taxon>
        <taxon>Bacillati</taxon>
        <taxon>Bacillota</taxon>
        <taxon>Clostridia</taxon>
        <taxon>Peptostreptococcales</taxon>
        <taxon>Peptostreptococcaceae</taxon>
        <taxon>Tepidibacter</taxon>
    </lineage>
</organism>
<sequence>MVMTNAVENTMYSLSENYIYTYEAFNEYFNHLSKNGKLSFMMHSNMDLLKIVNTGIEVLLDKGIKPKEVTDYFVIINGVSIEHKNMHGNKVAMPLVII</sequence>
<accession>A0A1M6LKA3</accession>
<gene>
    <name evidence="1" type="ORF">SAMN02744037_00665</name>
</gene>
<dbReference type="OrthoDB" id="127145at2"/>
<reference evidence="2" key="1">
    <citation type="submission" date="2016-11" db="EMBL/GenBank/DDBJ databases">
        <authorList>
            <person name="Varghese N."/>
            <person name="Submissions S."/>
        </authorList>
    </citation>
    <scope>NUCLEOTIDE SEQUENCE [LARGE SCALE GENOMIC DNA]</scope>
    <source>
        <strain evidence="2">DSM 15518</strain>
    </source>
</reference>
<evidence type="ECO:0000313" key="1">
    <source>
        <dbReference type="EMBL" id="SHJ71585.1"/>
    </source>
</evidence>
<dbReference type="AlphaFoldDB" id="A0A1M6LKA3"/>
<evidence type="ECO:0000313" key="2">
    <source>
        <dbReference type="Proteomes" id="UP000242497"/>
    </source>
</evidence>
<proteinExistence type="predicted"/>